<sequence>MPQTLLEKLPSDFKTLPLHVEANPDTLSYQSLGEPLNFSQMLARRRPVEITDPQRFSVRLANLGVSVRLTLEWQGRDYWLLVRQQRQDRGDVVLKLISGYVPAQELGLPLLTAVQEVAEECLIEHADGWLAGRFADIWLPTPYQAALRYRQASHFRLTSNIGAPYPIHYGALRLTERPHAYVHTPTASLQLVYDLRLELPAEYQKPSFLHVDECLEDGHLVARLNREQPDLFLMPVQQNRAEGELYTLRHGRLQPADTQDIWLAESFAPREGWLVREERIAWGDWLANGGTA</sequence>
<keyword evidence="2" id="KW-1185">Reference proteome</keyword>
<evidence type="ECO:0000313" key="2">
    <source>
        <dbReference type="Proteomes" id="UP000611945"/>
    </source>
</evidence>
<dbReference type="EMBL" id="JACSQG010000011">
    <property type="protein sequence ID" value="MBD7978635.1"/>
    <property type="molecule type" value="Genomic_DNA"/>
</dbReference>
<organism evidence="1 2">
    <name type="scientific">Serpens gallinarum</name>
    <dbReference type="NCBI Taxonomy" id="2763075"/>
    <lineage>
        <taxon>Bacteria</taxon>
        <taxon>Pseudomonadati</taxon>
        <taxon>Pseudomonadota</taxon>
        <taxon>Gammaproteobacteria</taxon>
        <taxon>Pseudomonadales</taxon>
        <taxon>Pseudomonadaceae</taxon>
        <taxon>Pseudomonas</taxon>
    </lineage>
</organism>
<proteinExistence type="predicted"/>
<dbReference type="Proteomes" id="UP000611945">
    <property type="component" value="Unassembled WGS sequence"/>
</dbReference>
<name>A0ABR8TSA2_9PSED</name>
<reference evidence="1 2" key="1">
    <citation type="submission" date="2020-08" db="EMBL/GenBank/DDBJ databases">
        <title>A Genomic Blueprint of the Chicken Gut Microbiome.</title>
        <authorList>
            <person name="Gilroy R."/>
            <person name="Ravi A."/>
            <person name="Getino M."/>
            <person name="Pursley I."/>
            <person name="Horton D.L."/>
            <person name="Alikhan N.-F."/>
            <person name="Baker D."/>
            <person name="Gharbi K."/>
            <person name="Hall N."/>
            <person name="Watson M."/>
            <person name="Adriaenssens E.M."/>
            <person name="Foster-Nyarko E."/>
            <person name="Jarju S."/>
            <person name="Secka A."/>
            <person name="Antonio M."/>
            <person name="Oren A."/>
            <person name="Chaudhuri R."/>
            <person name="La Ragione R.M."/>
            <person name="Hildebrand F."/>
            <person name="Pallen M.J."/>
        </authorList>
    </citation>
    <scope>NUCLEOTIDE SEQUENCE [LARGE SCALE GENOMIC DNA]</scope>
    <source>
        <strain evidence="1 2">Sa2CUA2</strain>
    </source>
</reference>
<protein>
    <submittedName>
        <fullName evidence="1">Metal ABC transporter ATPase</fullName>
    </submittedName>
</protein>
<evidence type="ECO:0000313" key="1">
    <source>
        <dbReference type="EMBL" id="MBD7978635.1"/>
    </source>
</evidence>
<comment type="caution">
    <text evidence="1">The sequence shown here is derived from an EMBL/GenBank/DDBJ whole genome shotgun (WGS) entry which is preliminary data.</text>
</comment>
<gene>
    <name evidence="1" type="ORF">H9642_15730</name>
</gene>
<dbReference type="RefSeq" id="WP_251837422.1">
    <property type="nucleotide sequence ID" value="NZ_JACSQG010000011.1"/>
</dbReference>
<accession>A0ABR8TSA2</accession>